<sequence length="159" mass="17365">MTEDARFEDGGERPLNLGALDVEDLQVISSLVQDAVLPVTEIRWQASKRRLGLLLNRIRWEDVEAAKKRGRPVERVQSLLVIDNVLGVASQGVDRSDKDMILQVLAISFEPGEDADGAVVLTLAGDGAMQAKVEALEVSLRDVTRPYVAPSRKLPDHGA</sequence>
<organism evidence="1 2">
    <name type="scientific">Antarctobacter heliothermus</name>
    <dbReference type="NCBI Taxonomy" id="74033"/>
    <lineage>
        <taxon>Bacteria</taxon>
        <taxon>Pseudomonadati</taxon>
        <taxon>Pseudomonadota</taxon>
        <taxon>Alphaproteobacteria</taxon>
        <taxon>Rhodobacterales</taxon>
        <taxon>Roseobacteraceae</taxon>
        <taxon>Antarctobacter</taxon>
    </lineage>
</organism>
<reference evidence="1 2" key="1">
    <citation type="submission" date="2017-07" db="EMBL/GenBank/DDBJ databases">
        <title>Genome Sequence of Antarctobacter heliothermus Strain SMS3 Isolated from a culture of the Diatom Skeletonema marinoi.</title>
        <authorList>
            <person name="Topel M."/>
            <person name="Pinder M.I.M."/>
            <person name="Johansson O.N."/>
            <person name="Kourtchenko O."/>
            <person name="Godhe A."/>
            <person name="Clarke A.K."/>
        </authorList>
    </citation>
    <scope>NUCLEOTIDE SEQUENCE [LARGE SCALE GENOMIC DNA]</scope>
    <source>
        <strain evidence="1 2">SMS3</strain>
    </source>
</reference>
<dbReference type="OrthoDB" id="9806367at2"/>
<protein>
    <recommendedName>
        <fullName evidence="3">DUF2948 family protein</fullName>
    </recommendedName>
</protein>
<gene>
    <name evidence="1" type="ORF">ANTHELSMS3_04384</name>
</gene>
<dbReference type="EMBL" id="CP022540">
    <property type="protein sequence ID" value="ASP22986.1"/>
    <property type="molecule type" value="Genomic_DNA"/>
</dbReference>
<accession>A0A222E9Z0</accession>
<dbReference type="Pfam" id="PF11164">
    <property type="entry name" value="DUF2948"/>
    <property type="match status" value="1"/>
</dbReference>
<evidence type="ECO:0008006" key="3">
    <source>
        <dbReference type="Google" id="ProtNLM"/>
    </source>
</evidence>
<evidence type="ECO:0000313" key="2">
    <source>
        <dbReference type="Proteomes" id="UP000203589"/>
    </source>
</evidence>
<dbReference type="AlphaFoldDB" id="A0A222E9Z0"/>
<dbReference type="InterPro" id="IPR021335">
    <property type="entry name" value="DUF2948"/>
</dbReference>
<dbReference type="Proteomes" id="UP000203589">
    <property type="component" value="Chromosome"/>
</dbReference>
<proteinExistence type="predicted"/>
<evidence type="ECO:0000313" key="1">
    <source>
        <dbReference type="EMBL" id="ASP22986.1"/>
    </source>
</evidence>
<name>A0A222E9Z0_9RHOB</name>
<dbReference type="RefSeq" id="WP_094036673.1">
    <property type="nucleotide sequence ID" value="NZ_CP022540.1"/>
</dbReference>
<dbReference type="KEGG" id="aht:ANTHELSMS3_04384"/>
<keyword evidence="2" id="KW-1185">Reference proteome</keyword>